<proteinExistence type="predicted"/>
<evidence type="ECO:0000313" key="2">
    <source>
        <dbReference type="Proteomes" id="UP001064048"/>
    </source>
</evidence>
<sequence>MYSCLRKYFSPFVCQNEELSLLQIFKPLYILLSAVGLFPSAIEFSNGKENYIVAFKSSPINLVPTLLITTITCIFFYLHMQVLSVVSENNYLTSDPMTLANYVTNLVITLLVVFIIYINAFKNRRSYITILNEMAGCWADLSKSTTNDISRLRVQVNCLVLGSLIVMLIVQLVITFTEGDPTYMIAMITMSFNLPEMIQFTVLAFYFTMILMITTILKNIDEHLAMIARGRIVSGMGNDYVGLKIESSLESLRRLRGVYARAMVVKRQVNAAFQAPLLFILAQSFHALVSDAHGLYHIVIISEDFTTHNVVEECFWVVYQLIKYHILGYASALLEMQANKIGRTLYDNSAYGKEQIQCKSSTDIIEQISLHLEVSSIKELIASAAIYLVILVQFDNNQ</sequence>
<organism evidence="1 2">
    <name type="scientific">Choristoneura fumiferana</name>
    <name type="common">Spruce budworm moth</name>
    <name type="synonym">Archips fumiferana</name>
    <dbReference type="NCBI Taxonomy" id="7141"/>
    <lineage>
        <taxon>Eukaryota</taxon>
        <taxon>Metazoa</taxon>
        <taxon>Ecdysozoa</taxon>
        <taxon>Arthropoda</taxon>
        <taxon>Hexapoda</taxon>
        <taxon>Insecta</taxon>
        <taxon>Pterygota</taxon>
        <taxon>Neoptera</taxon>
        <taxon>Endopterygota</taxon>
        <taxon>Lepidoptera</taxon>
        <taxon>Glossata</taxon>
        <taxon>Ditrysia</taxon>
        <taxon>Tortricoidea</taxon>
        <taxon>Tortricidae</taxon>
        <taxon>Tortricinae</taxon>
        <taxon>Choristoneura</taxon>
    </lineage>
</organism>
<reference evidence="1 2" key="1">
    <citation type="journal article" date="2022" name="Genome Biol. Evol.">
        <title>The Spruce Budworm Genome: Reconstructing the Evolutionary History of Antifreeze Proteins.</title>
        <authorList>
            <person name="Beliveau C."/>
            <person name="Gagne P."/>
            <person name="Picq S."/>
            <person name="Vernygora O."/>
            <person name="Keeling C.I."/>
            <person name="Pinkney K."/>
            <person name="Doucet D."/>
            <person name="Wen F."/>
            <person name="Johnston J.S."/>
            <person name="Maaroufi H."/>
            <person name="Boyle B."/>
            <person name="Laroche J."/>
            <person name="Dewar K."/>
            <person name="Juretic N."/>
            <person name="Blackburn G."/>
            <person name="Nisole A."/>
            <person name="Brunet B."/>
            <person name="Brandao M."/>
            <person name="Lumley L."/>
            <person name="Duan J."/>
            <person name="Quan G."/>
            <person name="Lucarotti C.J."/>
            <person name="Roe A.D."/>
            <person name="Sperling F.A.H."/>
            <person name="Levesque R.C."/>
            <person name="Cusson M."/>
        </authorList>
    </citation>
    <scope>NUCLEOTIDE SEQUENCE [LARGE SCALE GENOMIC DNA]</scope>
    <source>
        <strain evidence="1">Glfc:IPQL:Cfum</strain>
    </source>
</reference>
<comment type="caution">
    <text evidence="1">The sequence shown here is derived from an EMBL/GenBank/DDBJ whole genome shotgun (WGS) entry which is preliminary data.</text>
</comment>
<protein>
    <submittedName>
        <fullName evidence="1">Uncharacterized protein</fullName>
    </submittedName>
</protein>
<dbReference type="Proteomes" id="UP001064048">
    <property type="component" value="Chromosome 17"/>
</dbReference>
<keyword evidence="2" id="KW-1185">Reference proteome</keyword>
<gene>
    <name evidence="1" type="ORF">MSG28_010141</name>
</gene>
<dbReference type="EMBL" id="CM046117">
    <property type="protein sequence ID" value="KAI8436643.1"/>
    <property type="molecule type" value="Genomic_DNA"/>
</dbReference>
<name>A0ACC0KJZ9_CHOFU</name>
<accession>A0ACC0KJZ9</accession>
<evidence type="ECO:0000313" key="1">
    <source>
        <dbReference type="EMBL" id="KAI8436643.1"/>
    </source>
</evidence>